<name>A0AAV9DJJ0_ACOCL</name>
<evidence type="ECO:0000313" key="2">
    <source>
        <dbReference type="Proteomes" id="UP001180020"/>
    </source>
</evidence>
<sequence length="188" mass="20246">MKEAGVECVHDVGVDVLDGGEAVHGNRPCALEEEVEEMEGIGFGGGHGERWVGGDGGLSLVGVGVLVVVGGGGGGGGCHVVLGVNGGRGDDKRISVGEEEEQKSMVVLLSGRRTAGDPTDGFVQQPLSTTNFLFDKPYDKALSERYSFINGVHRFWVYDDDKPFKQAHFYYTKCMYLQNEGIWFKGEK</sequence>
<dbReference type="EMBL" id="JAUJYO010000013">
    <property type="protein sequence ID" value="KAK1301258.1"/>
    <property type="molecule type" value="Genomic_DNA"/>
</dbReference>
<organism evidence="1 2">
    <name type="scientific">Acorus calamus</name>
    <name type="common">Sweet flag</name>
    <dbReference type="NCBI Taxonomy" id="4465"/>
    <lineage>
        <taxon>Eukaryota</taxon>
        <taxon>Viridiplantae</taxon>
        <taxon>Streptophyta</taxon>
        <taxon>Embryophyta</taxon>
        <taxon>Tracheophyta</taxon>
        <taxon>Spermatophyta</taxon>
        <taxon>Magnoliopsida</taxon>
        <taxon>Liliopsida</taxon>
        <taxon>Acoraceae</taxon>
        <taxon>Acorus</taxon>
    </lineage>
</organism>
<comment type="caution">
    <text evidence="1">The sequence shown here is derived from an EMBL/GenBank/DDBJ whole genome shotgun (WGS) entry which is preliminary data.</text>
</comment>
<gene>
    <name evidence="1" type="ORF">QJS10_CPB13g01342</name>
</gene>
<proteinExistence type="predicted"/>
<protein>
    <submittedName>
        <fullName evidence="1">Uncharacterized protein</fullName>
    </submittedName>
</protein>
<evidence type="ECO:0000313" key="1">
    <source>
        <dbReference type="EMBL" id="KAK1301258.1"/>
    </source>
</evidence>
<dbReference type="PANTHER" id="PTHR33681">
    <property type="entry name" value="BINDING PROTEIN, PUTATIVE, EXPRESSED-RELATED"/>
    <property type="match status" value="1"/>
</dbReference>
<dbReference type="AlphaFoldDB" id="A0AAV9DJJ0"/>
<accession>A0AAV9DJJ0</accession>
<dbReference type="Proteomes" id="UP001180020">
    <property type="component" value="Unassembled WGS sequence"/>
</dbReference>
<dbReference type="PANTHER" id="PTHR33681:SF13">
    <property type="entry name" value="ALGINATE LYASE 2 DOMAIN-CONTAINING PROTEIN"/>
    <property type="match status" value="1"/>
</dbReference>
<reference evidence="1" key="1">
    <citation type="journal article" date="2023" name="Nat. Commun.">
        <title>Diploid and tetraploid genomes of Acorus and the evolution of monocots.</title>
        <authorList>
            <person name="Ma L."/>
            <person name="Liu K.W."/>
            <person name="Li Z."/>
            <person name="Hsiao Y.Y."/>
            <person name="Qi Y."/>
            <person name="Fu T."/>
            <person name="Tang G.D."/>
            <person name="Zhang D."/>
            <person name="Sun W.H."/>
            <person name="Liu D.K."/>
            <person name="Li Y."/>
            <person name="Chen G.Z."/>
            <person name="Liu X.D."/>
            <person name="Liao X.Y."/>
            <person name="Jiang Y.T."/>
            <person name="Yu X."/>
            <person name="Hao Y."/>
            <person name="Huang J."/>
            <person name="Zhao X.W."/>
            <person name="Ke S."/>
            <person name="Chen Y.Y."/>
            <person name="Wu W.L."/>
            <person name="Hsu J.L."/>
            <person name="Lin Y.F."/>
            <person name="Huang M.D."/>
            <person name="Li C.Y."/>
            <person name="Huang L."/>
            <person name="Wang Z.W."/>
            <person name="Zhao X."/>
            <person name="Zhong W.Y."/>
            <person name="Peng D.H."/>
            <person name="Ahmad S."/>
            <person name="Lan S."/>
            <person name="Zhang J.S."/>
            <person name="Tsai W.C."/>
            <person name="Van de Peer Y."/>
            <person name="Liu Z.J."/>
        </authorList>
    </citation>
    <scope>NUCLEOTIDE SEQUENCE</scope>
    <source>
        <strain evidence="1">CP</strain>
    </source>
</reference>
<keyword evidence="2" id="KW-1185">Reference proteome</keyword>
<reference evidence="1" key="2">
    <citation type="submission" date="2023-06" db="EMBL/GenBank/DDBJ databases">
        <authorList>
            <person name="Ma L."/>
            <person name="Liu K.-W."/>
            <person name="Li Z."/>
            <person name="Hsiao Y.-Y."/>
            <person name="Qi Y."/>
            <person name="Fu T."/>
            <person name="Tang G."/>
            <person name="Zhang D."/>
            <person name="Sun W.-H."/>
            <person name="Liu D.-K."/>
            <person name="Li Y."/>
            <person name="Chen G.-Z."/>
            <person name="Liu X.-D."/>
            <person name="Liao X.-Y."/>
            <person name="Jiang Y.-T."/>
            <person name="Yu X."/>
            <person name="Hao Y."/>
            <person name="Huang J."/>
            <person name="Zhao X.-W."/>
            <person name="Ke S."/>
            <person name="Chen Y.-Y."/>
            <person name="Wu W.-L."/>
            <person name="Hsu J.-L."/>
            <person name="Lin Y.-F."/>
            <person name="Huang M.-D."/>
            <person name="Li C.-Y."/>
            <person name="Huang L."/>
            <person name="Wang Z.-W."/>
            <person name="Zhao X."/>
            <person name="Zhong W.-Y."/>
            <person name="Peng D.-H."/>
            <person name="Ahmad S."/>
            <person name="Lan S."/>
            <person name="Zhang J.-S."/>
            <person name="Tsai W.-C."/>
            <person name="Van De Peer Y."/>
            <person name="Liu Z.-J."/>
        </authorList>
    </citation>
    <scope>NUCLEOTIDE SEQUENCE</scope>
    <source>
        <strain evidence="1">CP</strain>
        <tissue evidence="1">Leaves</tissue>
    </source>
</reference>